<reference evidence="2" key="1">
    <citation type="submission" date="2020-05" db="EMBL/GenBank/DDBJ databases">
        <authorList>
            <person name="Chiriac C."/>
            <person name="Salcher M."/>
            <person name="Ghai R."/>
            <person name="Kavagutti S V."/>
        </authorList>
    </citation>
    <scope>NUCLEOTIDE SEQUENCE</scope>
</reference>
<accession>A0A6J6NXN4</accession>
<organism evidence="2">
    <name type="scientific">freshwater metagenome</name>
    <dbReference type="NCBI Taxonomy" id="449393"/>
    <lineage>
        <taxon>unclassified sequences</taxon>
        <taxon>metagenomes</taxon>
        <taxon>ecological metagenomes</taxon>
    </lineage>
</organism>
<protein>
    <submittedName>
        <fullName evidence="2">Unannotated protein</fullName>
    </submittedName>
</protein>
<sequence>MPLSVPHHEADDRERNDSAANKSIDKERGSLGRVFGHGVLRGVNAPVVVHEPVESDDGDGDESDEAKWAGFGMSERHRTMLTLGELFGQTRRQLGPR</sequence>
<feature type="compositionally biased region" description="Acidic residues" evidence="1">
    <location>
        <begin position="54"/>
        <end position="64"/>
    </location>
</feature>
<name>A0A6J6NXN4_9ZZZZ</name>
<evidence type="ECO:0000256" key="1">
    <source>
        <dbReference type="SAM" id="MobiDB-lite"/>
    </source>
</evidence>
<proteinExistence type="predicted"/>
<evidence type="ECO:0000313" key="2">
    <source>
        <dbReference type="EMBL" id="CAB4691086.1"/>
    </source>
</evidence>
<gene>
    <name evidence="2" type="ORF">UFOPK2350_01583</name>
</gene>
<feature type="compositionally biased region" description="Basic and acidic residues" evidence="1">
    <location>
        <begin position="1"/>
        <end position="30"/>
    </location>
</feature>
<feature type="region of interest" description="Disordered" evidence="1">
    <location>
        <begin position="51"/>
        <end position="71"/>
    </location>
</feature>
<dbReference type="AlphaFoldDB" id="A0A6J6NXN4"/>
<feature type="region of interest" description="Disordered" evidence="1">
    <location>
        <begin position="1"/>
        <end position="31"/>
    </location>
</feature>
<dbReference type="EMBL" id="CAEZXE010000176">
    <property type="protein sequence ID" value="CAB4691086.1"/>
    <property type="molecule type" value="Genomic_DNA"/>
</dbReference>